<dbReference type="EMBL" id="CDMZ01002683">
    <property type="protein sequence ID" value="CEM43423.1"/>
    <property type="molecule type" value="Genomic_DNA"/>
</dbReference>
<sequence>MYMQSAFDITAGAAKGEENIDLVFMQRVERVVPDWTANQKALDEILTDLEALYLDDIKKQRVDALRVIHNIRQ</sequence>
<gene>
    <name evidence="1" type="ORF">Cvel_6824</name>
</gene>
<protein>
    <submittedName>
        <fullName evidence="1">Uncharacterized protein</fullName>
    </submittedName>
</protein>
<name>A0A0G4HH22_9ALVE</name>
<evidence type="ECO:0000313" key="1">
    <source>
        <dbReference type="EMBL" id="CEM43423.1"/>
    </source>
</evidence>
<accession>A0A0G4HH22</accession>
<dbReference type="AlphaFoldDB" id="A0A0G4HH22"/>
<proteinExistence type="predicted"/>
<dbReference type="VEuPathDB" id="CryptoDB:Cvel_6824"/>
<organism evidence="1">
    <name type="scientific">Chromera velia CCMP2878</name>
    <dbReference type="NCBI Taxonomy" id="1169474"/>
    <lineage>
        <taxon>Eukaryota</taxon>
        <taxon>Sar</taxon>
        <taxon>Alveolata</taxon>
        <taxon>Colpodellida</taxon>
        <taxon>Chromeraceae</taxon>
        <taxon>Chromera</taxon>
    </lineage>
</organism>
<reference evidence="1" key="1">
    <citation type="submission" date="2014-11" db="EMBL/GenBank/DDBJ databases">
        <authorList>
            <person name="Otto D Thomas"/>
            <person name="Naeem Raeece"/>
        </authorList>
    </citation>
    <scope>NUCLEOTIDE SEQUENCE</scope>
</reference>